<gene>
    <name evidence="1" type="ORF">Bfra_008107</name>
</gene>
<evidence type="ECO:0000313" key="2">
    <source>
        <dbReference type="Proteomes" id="UP000531561"/>
    </source>
</evidence>
<name>A0A8H6AQ75_9HELO</name>
<organism evidence="1 2">
    <name type="scientific">Botrytis fragariae</name>
    <dbReference type="NCBI Taxonomy" id="1964551"/>
    <lineage>
        <taxon>Eukaryota</taxon>
        <taxon>Fungi</taxon>
        <taxon>Dikarya</taxon>
        <taxon>Ascomycota</taxon>
        <taxon>Pezizomycotina</taxon>
        <taxon>Leotiomycetes</taxon>
        <taxon>Helotiales</taxon>
        <taxon>Sclerotiniaceae</taxon>
        <taxon>Botrytis</taxon>
    </lineage>
</organism>
<reference evidence="1 2" key="1">
    <citation type="journal article" date="2020" name="Phytopathology">
        <title>A high-quality genome resource of Botrytis fragariae, a new and rapidly spreading fungal pathogen causing strawberry gray mold in the U.S.A.</title>
        <authorList>
            <person name="Wu Y."/>
            <person name="Saski C.A."/>
            <person name="Schnabel G."/>
            <person name="Xiao S."/>
            <person name="Hu M."/>
        </authorList>
    </citation>
    <scope>NUCLEOTIDE SEQUENCE [LARGE SCALE GENOMIC DNA]</scope>
    <source>
        <strain evidence="1 2">BVB16</strain>
    </source>
</reference>
<proteinExistence type="predicted"/>
<protein>
    <submittedName>
        <fullName evidence="1">Uncharacterized protein</fullName>
    </submittedName>
</protein>
<dbReference type="OrthoDB" id="3533065at2759"/>
<dbReference type="RefSeq" id="XP_037190534.1">
    <property type="nucleotide sequence ID" value="XM_037338471.1"/>
</dbReference>
<dbReference type="AlphaFoldDB" id="A0A8H6AQ75"/>
<sequence length="122" mass="13906">MTLVSKDTFMKIEEMKTICQKSKDNLEHELGVECIYQDCWTRLQMKGAADNEFKNAEIEETEVEIKEANRKMGEGGVISRLQIVQQKKTSPSRPQAQTKSRLPDILHAIEKTQILLNAAQIS</sequence>
<accession>A0A8H6AQ75</accession>
<keyword evidence="2" id="KW-1185">Reference proteome</keyword>
<evidence type="ECO:0000313" key="1">
    <source>
        <dbReference type="EMBL" id="KAF5871587.1"/>
    </source>
</evidence>
<dbReference type="EMBL" id="JABFCT010000012">
    <property type="protein sequence ID" value="KAF5871587.1"/>
    <property type="molecule type" value="Genomic_DNA"/>
</dbReference>
<dbReference type="Proteomes" id="UP000531561">
    <property type="component" value="Unassembled WGS sequence"/>
</dbReference>
<comment type="caution">
    <text evidence="1">The sequence shown here is derived from an EMBL/GenBank/DDBJ whole genome shotgun (WGS) entry which is preliminary data.</text>
</comment>
<dbReference type="GeneID" id="59262163"/>